<protein>
    <submittedName>
        <fullName evidence="3">Uncharacterized protein</fullName>
    </submittedName>
</protein>
<evidence type="ECO:0000256" key="2">
    <source>
        <dbReference type="SAM" id="Phobius"/>
    </source>
</evidence>
<dbReference type="AlphaFoldDB" id="A0AAD4IHS7"/>
<evidence type="ECO:0000256" key="1">
    <source>
        <dbReference type="SAM" id="MobiDB-lite"/>
    </source>
</evidence>
<dbReference type="EMBL" id="JAANER010000001">
    <property type="protein sequence ID" value="KAG9195087.1"/>
    <property type="molecule type" value="Genomic_DNA"/>
</dbReference>
<feature type="transmembrane region" description="Helical" evidence="2">
    <location>
        <begin position="21"/>
        <end position="49"/>
    </location>
</feature>
<gene>
    <name evidence="3" type="ORF">G6011_00207</name>
</gene>
<comment type="caution">
    <text evidence="3">The sequence shown here is derived from an EMBL/GenBank/DDBJ whole genome shotgun (WGS) entry which is preliminary data.</text>
</comment>
<evidence type="ECO:0000313" key="4">
    <source>
        <dbReference type="Proteomes" id="UP001199106"/>
    </source>
</evidence>
<feature type="compositionally biased region" description="Polar residues" evidence="1">
    <location>
        <begin position="98"/>
        <end position="110"/>
    </location>
</feature>
<feature type="region of interest" description="Disordered" evidence="1">
    <location>
        <begin position="70"/>
        <end position="127"/>
    </location>
</feature>
<name>A0AAD4IHS7_9PLEO</name>
<sequence length="150" mass="16535">MPVISHLQARFLEDSSGNGGISATAIALIVCLGIVPCIILIWVVCYLFWAYPYDRNCCCIKRKRSREPQSFLGQAPTSEERIYEKPGVAPPQRPFSGQMWTDTGSSSNTGRLHKQQRPGSGVDARGTRMSLNSVVSANTITYAQEPKPFV</sequence>
<keyword evidence="2" id="KW-1133">Transmembrane helix</keyword>
<proteinExistence type="predicted"/>
<evidence type="ECO:0000313" key="3">
    <source>
        <dbReference type="EMBL" id="KAG9195087.1"/>
    </source>
</evidence>
<organism evidence="3 4">
    <name type="scientific">Alternaria panax</name>
    <dbReference type="NCBI Taxonomy" id="48097"/>
    <lineage>
        <taxon>Eukaryota</taxon>
        <taxon>Fungi</taxon>
        <taxon>Dikarya</taxon>
        <taxon>Ascomycota</taxon>
        <taxon>Pezizomycotina</taxon>
        <taxon>Dothideomycetes</taxon>
        <taxon>Pleosporomycetidae</taxon>
        <taxon>Pleosporales</taxon>
        <taxon>Pleosporineae</taxon>
        <taxon>Pleosporaceae</taxon>
        <taxon>Alternaria</taxon>
        <taxon>Alternaria sect. Panax</taxon>
    </lineage>
</organism>
<accession>A0AAD4IHS7</accession>
<keyword evidence="2" id="KW-0812">Transmembrane</keyword>
<reference evidence="3" key="1">
    <citation type="submission" date="2021-07" db="EMBL/GenBank/DDBJ databases">
        <title>Genome Resource of American Ginseng Black Spot Pathogen Alternaria panax.</title>
        <authorList>
            <person name="Qiu C."/>
            <person name="Wang W."/>
            <person name="Liu Z."/>
        </authorList>
    </citation>
    <scope>NUCLEOTIDE SEQUENCE</scope>
    <source>
        <strain evidence="3">BNCC115425</strain>
    </source>
</reference>
<keyword evidence="4" id="KW-1185">Reference proteome</keyword>
<dbReference type="Proteomes" id="UP001199106">
    <property type="component" value="Unassembled WGS sequence"/>
</dbReference>
<keyword evidence="2" id="KW-0472">Membrane</keyword>